<evidence type="ECO:0000313" key="2">
    <source>
        <dbReference type="Proteomes" id="UP000052268"/>
    </source>
</evidence>
<name>A0A0J7XYT5_9SPHN</name>
<dbReference type="PATRIC" id="fig|1114963.3.peg.1911"/>
<comment type="caution">
    <text evidence="1">The sequence shown here is derived from an EMBL/GenBank/DDBJ whole genome shotgun (WGS) entry which is preliminary data.</text>
</comment>
<protein>
    <submittedName>
        <fullName evidence="1">Uncharacterized protein</fullName>
    </submittedName>
</protein>
<reference evidence="1 2" key="1">
    <citation type="journal article" date="2015" name="G3 (Bethesda)">
        <title>Insights into Ongoing Evolution of the Hexachlorocyclohexane Catabolic Pathway from Comparative Genomics of Ten Sphingomonadaceae Strains.</title>
        <authorList>
            <person name="Pearce S.L."/>
            <person name="Oakeshott J.G."/>
            <person name="Pandey G."/>
        </authorList>
    </citation>
    <scope>NUCLEOTIDE SEQUENCE [LARGE SCALE GENOMIC DNA]</scope>
    <source>
        <strain evidence="1 2">LL02</strain>
    </source>
</reference>
<gene>
    <name evidence="1" type="ORF">V474_15420</name>
</gene>
<dbReference type="AlphaFoldDB" id="A0A0J7XYT5"/>
<accession>A0A0J7XYT5</accession>
<dbReference type="Proteomes" id="UP000052268">
    <property type="component" value="Unassembled WGS sequence"/>
</dbReference>
<proteinExistence type="predicted"/>
<keyword evidence="2" id="KW-1185">Reference proteome</keyword>
<dbReference type="EMBL" id="JACU01000004">
    <property type="protein sequence ID" value="KMS56657.1"/>
    <property type="molecule type" value="Genomic_DNA"/>
</dbReference>
<evidence type="ECO:0000313" key="1">
    <source>
        <dbReference type="EMBL" id="KMS56657.1"/>
    </source>
</evidence>
<organism evidence="1 2">
    <name type="scientific">Novosphingobium barchaimii LL02</name>
    <dbReference type="NCBI Taxonomy" id="1114963"/>
    <lineage>
        <taxon>Bacteria</taxon>
        <taxon>Pseudomonadati</taxon>
        <taxon>Pseudomonadota</taxon>
        <taxon>Alphaproteobacteria</taxon>
        <taxon>Sphingomonadales</taxon>
        <taxon>Sphingomonadaceae</taxon>
        <taxon>Novosphingobium</taxon>
    </lineage>
</organism>
<sequence>MTLMRRAMREQALWLGGDEGIGQSRAIPMLDGAV</sequence>